<dbReference type="GO" id="GO:0005886">
    <property type="term" value="C:plasma membrane"/>
    <property type="evidence" value="ECO:0007669"/>
    <property type="project" value="UniProtKB-SubCell"/>
</dbReference>
<keyword evidence="13" id="KW-1185">Reference proteome</keyword>
<dbReference type="Proteomes" id="UP000481807">
    <property type="component" value="Unassembled WGS sequence"/>
</dbReference>
<dbReference type="EMBL" id="QSTD01000004">
    <property type="protein sequence ID" value="RGM29725.1"/>
    <property type="molecule type" value="Genomic_DNA"/>
</dbReference>
<evidence type="ECO:0000256" key="2">
    <source>
        <dbReference type="ARBA" id="ARBA00022448"/>
    </source>
</evidence>
<comment type="subcellular location">
    <subcellularLocation>
        <location evidence="1">Cell membrane</location>
        <topology evidence="1">Multi-pass membrane protein</topology>
    </subcellularLocation>
</comment>
<dbReference type="InterPro" id="IPR036259">
    <property type="entry name" value="MFS_trans_sf"/>
</dbReference>
<dbReference type="EMBL" id="QXWP01000004">
    <property type="protein sequence ID" value="NBH31063.1"/>
    <property type="molecule type" value="Genomic_DNA"/>
</dbReference>
<reference evidence="9 12" key="2">
    <citation type="submission" date="2018-08" db="EMBL/GenBank/DDBJ databases">
        <title>Murine metabolic-syndrome-specific gut microbial biobank.</title>
        <authorList>
            <person name="Liu C."/>
        </authorList>
    </citation>
    <scope>NUCLEOTIDE SEQUENCE [LARGE SCALE GENOMIC DNA]</scope>
    <source>
        <strain evidence="9 12">1XD21-27</strain>
    </source>
</reference>
<dbReference type="PANTHER" id="PTHR23511:SF34">
    <property type="entry name" value="SYNAPTIC VESICLE GLYCOPROTEIN 2"/>
    <property type="match status" value="1"/>
</dbReference>
<dbReference type="PANTHER" id="PTHR23511">
    <property type="entry name" value="SYNAPTIC VESICLE GLYCOPROTEIN 2"/>
    <property type="match status" value="1"/>
</dbReference>
<evidence type="ECO:0000256" key="3">
    <source>
        <dbReference type="ARBA" id="ARBA00022692"/>
    </source>
</evidence>
<feature type="transmembrane region" description="Helical" evidence="6">
    <location>
        <begin position="299"/>
        <end position="318"/>
    </location>
</feature>
<keyword evidence="5 6" id="KW-0472">Membrane</keyword>
<gene>
    <name evidence="9" type="ORF">D3Z30_08720</name>
    <name evidence="10" type="ORF">DXC19_08900</name>
    <name evidence="8" type="ORF">G8J23_00385</name>
</gene>
<dbReference type="InterPro" id="IPR020846">
    <property type="entry name" value="MFS_dom"/>
</dbReference>
<sequence>MEIVKSKQDLYRIIDDADKQHTSNMLLLMILGTIFLDAYDITILGTMTDQITKEFNLSPTMLSFVMTSLPVGALIGAIFGGSLAHRFGRKRILSISLLILIVTSLGAALSPNLMILLICRFLMGIAIGMDSPVAFTFIAEISNKVQRGRNVNYWQVVWYIAIVTSSLVVIAFFLMGAGETLWRMAVGFGACIALVLYIMRLKYLQESPTWIINHFSLEKATNYIQKHYDVQLKLEERQEEYQANHYEHQQSYKALLKKPYLKRLTLATAISTLQGMQYYAVGLYIPIIAKYMISEDKLGVLFGTAIVNIAGIIGAYLGAQYTYRLGTRKLTMIGFGIVLFVMVVTGLFYNNLPMVMNACLIALFLFGHSGGPGTQGKTIGALSFPTHLRSQATGIVESVSRTGSIIGTFVFPIILAAVGLNQTMLWIGLVPLIGLIITFVLKWEPVGKNVENE</sequence>
<feature type="transmembrane region" description="Helical" evidence="6">
    <location>
        <begin position="21"/>
        <end position="41"/>
    </location>
</feature>
<evidence type="ECO:0000259" key="7">
    <source>
        <dbReference type="PROSITE" id="PS50850"/>
    </source>
</evidence>
<reference evidence="10 11" key="1">
    <citation type="submission" date="2018-08" db="EMBL/GenBank/DDBJ databases">
        <title>A genome reference for cultivated species of the human gut microbiota.</title>
        <authorList>
            <person name="Zou Y."/>
            <person name="Xue W."/>
            <person name="Luo G."/>
        </authorList>
    </citation>
    <scope>NUCLEOTIDE SEQUENCE [LARGE SCALE GENOMIC DNA]</scope>
    <source>
        <strain evidence="10 11">OM08-17AT</strain>
    </source>
</reference>
<dbReference type="InterPro" id="IPR005828">
    <property type="entry name" value="MFS_sugar_transport-like"/>
</dbReference>
<evidence type="ECO:0000313" key="8">
    <source>
        <dbReference type="EMBL" id="MCG6224473.1"/>
    </source>
</evidence>
<feature type="transmembrane region" description="Helical" evidence="6">
    <location>
        <begin position="115"/>
        <end position="139"/>
    </location>
</feature>
<evidence type="ECO:0000313" key="11">
    <source>
        <dbReference type="Proteomes" id="UP000261016"/>
    </source>
</evidence>
<feature type="transmembrane region" description="Helical" evidence="6">
    <location>
        <begin position="395"/>
        <end position="418"/>
    </location>
</feature>
<dbReference type="RefSeq" id="WP_015364570.1">
    <property type="nucleotide sequence ID" value="NZ_CABMFV010000004.1"/>
</dbReference>
<dbReference type="SUPFAM" id="SSF103473">
    <property type="entry name" value="MFS general substrate transporter"/>
    <property type="match status" value="1"/>
</dbReference>
<dbReference type="Proteomes" id="UP000814367">
    <property type="component" value="Unassembled WGS sequence"/>
</dbReference>
<accession>A0A364UTA3</accession>
<keyword evidence="3 6" id="KW-0812">Transmembrane</keyword>
<feature type="transmembrane region" description="Helical" evidence="6">
    <location>
        <begin position="424"/>
        <end position="441"/>
    </location>
</feature>
<feature type="domain" description="Major facilitator superfamily (MFS) profile" evidence="7">
    <location>
        <begin position="26"/>
        <end position="446"/>
    </location>
</feature>
<evidence type="ECO:0000313" key="13">
    <source>
        <dbReference type="Proteomes" id="UP000814367"/>
    </source>
</evidence>
<feature type="transmembrane region" description="Helical" evidence="6">
    <location>
        <begin position="92"/>
        <end position="109"/>
    </location>
</feature>
<feature type="transmembrane region" description="Helical" evidence="6">
    <location>
        <begin position="181"/>
        <end position="199"/>
    </location>
</feature>
<dbReference type="PROSITE" id="PS50850">
    <property type="entry name" value="MFS"/>
    <property type="match status" value="1"/>
</dbReference>
<dbReference type="Pfam" id="PF00083">
    <property type="entry name" value="Sugar_tr"/>
    <property type="match status" value="1"/>
</dbReference>
<evidence type="ECO:0000256" key="1">
    <source>
        <dbReference type="ARBA" id="ARBA00004651"/>
    </source>
</evidence>
<feature type="transmembrane region" description="Helical" evidence="6">
    <location>
        <begin position="151"/>
        <end position="175"/>
    </location>
</feature>
<dbReference type="CDD" id="cd17316">
    <property type="entry name" value="MFS_SV2_like"/>
    <property type="match status" value="1"/>
</dbReference>
<protein>
    <submittedName>
        <fullName evidence="10">MFS transporter</fullName>
    </submittedName>
</protein>
<reference evidence="8 13" key="3">
    <citation type="submission" date="2020-03" db="EMBL/GenBank/DDBJ databases">
        <title>Comparative genetics of Staphylococcus warneri persistents from caprine mastitis.</title>
        <authorList>
            <person name="Franca C.A."/>
            <person name="Rosa D.S."/>
            <person name="Silva A."/>
            <person name="Rodrigues D.L.N."/>
            <person name="Santos R.G."/>
            <person name="Castillo R.E.H."/>
            <person name="Moreira M.A.S."/>
            <person name="Lima M.C."/>
            <person name="Gouveia G.V."/>
            <person name="Gouveia J.J.S."/>
            <person name="Souza R.F.S."/>
            <person name="Bertram B."/>
            <person name="Azevedo V."/>
            <person name="Costa M."/>
        </authorList>
    </citation>
    <scope>NUCLEOTIDE SEQUENCE [LARGE SCALE GENOMIC DNA]</scope>
    <source>
        <strain evidence="8 13">Cap 9.2</strain>
    </source>
</reference>
<evidence type="ECO:0000256" key="4">
    <source>
        <dbReference type="ARBA" id="ARBA00022989"/>
    </source>
</evidence>
<organism evidence="10 11">
    <name type="scientific">Staphylococcus warneri</name>
    <dbReference type="NCBI Taxonomy" id="1292"/>
    <lineage>
        <taxon>Bacteria</taxon>
        <taxon>Bacillati</taxon>
        <taxon>Bacillota</taxon>
        <taxon>Bacilli</taxon>
        <taxon>Bacillales</taxon>
        <taxon>Staphylococcaceae</taxon>
        <taxon>Staphylococcus</taxon>
    </lineage>
</organism>
<keyword evidence="2" id="KW-0813">Transport</keyword>
<dbReference type="InterPro" id="IPR005829">
    <property type="entry name" value="Sugar_transporter_CS"/>
</dbReference>
<evidence type="ECO:0000313" key="10">
    <source>
        <dbReference type="EMBL" id="RGM29725.1"/>
    </source>
</evidence>
<dbReference type="EMBL" id="JAANHJ010000001">
    <property type="protein sequence ID" value="MCG6224473.1"/>
    <property type="molecule type" value="Genomic_DNA"/>
</dbReference>
<comment type="caution">
    <text evidence="10">The sequence shown here is derived from an EMBL/GenBank/DDBJ whole genome shotgun (WGS) entry which is preliminary data.</text>
</comment>
<evidence type="ECO:0000313" key="12">
    <source>
        <dbReference type="Proteomes" id="UP000481807"/>
    </source>
</evidence>
<dbReference type="Gene3D" id="1.20.1250.20">
    <property type="entry name" value="MFS general substrate transporter like domains"/>
    <property type="match status" value="1"/>
</dbReference>
<dbReference type="Proteomes" id="UP000261016">
    <property type="component" value="Unassembled WGS sequence"/>
</dbReference>
<proteinExistence type="predicted"/>
<dbReference type="GO" id="GO:0022857">
    <property type="term" value="F:transmembrane transporter activity"/>
    <property type="evidence" value="ECO:0007669"/>
    <property type="project" value="InterPro"/>
</dbReference>
<feature type="transmembrane region" description="Helical" evidence="6">
    <location>
        <begin position="61"/>
        <end position="80"/>
    </location>
</feature>
<evidence type="ECO:0000256" key="6">
    <source>
        <dbReference type="SAM" id="Phobius"/>
    </source>
</evidence>
<evidence type="ECO:0000256" key="5">
    <source>
        <dbReference type="ARBA" id="ARBA00023136"/>
    </source>
</evidence>
<feature type="transmembrane region" description="Helical" evidence="6">
    <location>
        <begin position="330"/>
        <end position="349"/>
    </location>
</feature>
<evidence type="ECO:0000313" key="9">
    <source>
        <dbReference type="EMBL" id="NBH31063.1"/>
    </source>
</evidence>
<name>A0A364UTA3_STAWA</name>
<dbReference type="AlphaFoldDB" id="A0A364UTA3"/>
<dbReference type="PROSITE" id="PS00217">
    <property type="entry name" value="SUGAR_TRANSPORT_2"/>
    <property type="match status" value="1"/>
</dbReference>
<keyword evidence="4 6" id="KW-1133">Transmembrane helix</keyword>